<evidence type="ECO:0000313" key="1">
    <source>
        <dbReference type="EMBL" id="KAF2402469.1"/>
    </source>
</evidence>
<protein>
    <submittedName>
        <fullName evidence="1">Uncharacterized protein</fullName>
    </submittedName>
</protein>
<organism evidence="1 2">
    <name type="scientific">Trichodelitschia bisporula</name>
    <dbReference type="NCBI Taxonomy" id="703511"/>
    <lineage>
        <taxon>Eukaryota</taxon>
        <taxon>Fungi</taxon>
        <taxon>Dikarya</taxon>
        <taxon>Ascomycota</taxon>
        <taxon>Pezizomycotina</taxon>
        <taxon>Dothideomycetes</taxon>
        <taxon>Dothideomycetes incertae sedis</taxon>
        <taxon>Phaeotrichales</taxon>
        <taxon>Phaeotrichaceae</taxon>
        <taxon>Trichodelitschia</taxon>
    </lineage>
</organism>
<reference evidence="1" key="1">
    <citation type="journal article" date="2020" name="Stud. Mycol.">
        <title>101 Dothideomycetes genomes: a test case for predicting lifestyles and emergence of pathogens.</title>
        <authorList>
            <person name="Haridas S."/>
            <person name="Albert R."/>
            <person name="Binder M."/>
            <person name="Bloem J."/>
            <person name="Labutti K."/>
            <person name="Salamov A."/>
            <person name="Andreopoulos B."/>
            <person name="Baker S."/>
            <person name="Barry K."/>
            <person name="Bills G."/>
            <person name="Bluhm B."/>
            <person name="Cannon C."/>
            <person name="Castanera R."/>
            <person name="Culley D."/>
            <person name="Daum C."/>
            <person name="Ezra D."/>
            <person name="Gonzalez J."/>
            <person name="Henrissat B."/>
            <person name="Kuo A."/>
            <person name="Liang C."/>
            <person name="Lipzen A."/>
            <person name="Lutzoni F."/>
            <person name="Magnuson J."/>
            <person name="Mondo S."/>
            <person name="Nolan M."/>
            <person name="Ohm R."/>
            <person name="Pangilinan J."/>
            <person name="Park H.-J."/>
            <person name="Ramirez L."/>
            <person name="Alfaro M."/>
            <person name="Sun H."/>
            <person name="Tritt A."/>
            <person name="Yoshinaga Y."/>
            <person name="Zwiers L.-H."/>
            <person name="Turgeon B."/>
            <person name="Goodwin S."/>
            <person name="Spatafora J."/>
            <person name="Crous P."/>
            <person name="Grigoriev I."/>
        </authorList>
    </citation>
    <scope>NUCLEOTIDE SEQUENCE</scope>
    <source>
        <strain evidence="1">CBS 262.69</strain>
    </source>
</reference>
<dbReference type="AlphaFoldDB" id="A0A6G1I319"/>
<evidence type="ECO:0000313" key="2">
    <source>
        <dbReference type="Proteomes" id="UP000799640"/>
    </source>
</evidence>
<name>A0A6G1I319_9PEZI</name>
<keyword evidence="2" id="KW-1185">Reference proteome</keyword>
<proteinExistence type="predicted"/>
<dbReference type="EMBL" id="ML996691">
    <property type="protein sequence ID" value="KAF2402469.1"/>
    <property type="molecule type" value="Genomic_DNA"/>
</dbReference>
<dbReference type="Proteomes" id="UP000799640">
    <property type="component" value="Unassembled WGS sequence"/>
</dbReference>
<accession>A0A6G1I319</accession>
<sequence length="163" mass="17246">MPVYIYARACAILVRRLHANRPVETAGIYESCVVSAPGRDGARGLLFTMLADCARGCGSPADEASVVFASSSPAGSSGAATWNFFGRPGSNALSCAAIAASTFWNGFFLYSALKLRSVVAGRSVGSNSNDSSTSMDLLRWCARVLAILYTVRGFHAVLRLLVR</sequence>
<gene>
    <name evidence="1" type="ORF">EJ06DRAFT_340699</name>
</gene>